<dbReference type="Gene3D" id="3.40.50.1820">
    <property type="entry name" value="alpha/beta hydrolase"/>
    <property type="match status" value="1"/>
</dbReference>
<dbReference type="RefSeq" id="WP_007192835.1">
    <property type="nucleotide sequence ID" value="NZ_AFWV01000006.1"/>
</dbReference>
<evidence type="ECO:0000313" key="1">
    <source>
        <dbReference type="EMBL" id="EGV18541.1"/>
    </source>
</evidence>
<dbReference type="AlphaFoldDB" id="F9UAS3"/>
<sequence>MLPFFFGATGRELYGVYHPAVAVGHAGRGVVFCSPLAHEAIATQWAYRILGESLSRERIHCLRFDYRATGDSAGDSRETRISEHPRDIGTAIDELKAISGVDAVHLIGIRLGALFALDVARQRTDVQGVIAWEPIIDGTTYCNELIEATIGEHAGCRNVGGLPIADENLHQIRELSFECALNAVSCEVGVIASPHQPEFGRLGSLLDQDQLRCRFEVVQDALPWKADSEVGVAPLPAQATRVIKRWLTDLG</sequence>
<dbReference type="STRING" id="768671.ThimaDRAFT_1959"/>
<evidence type="ECO:0008006" key="3">
    <source>
        <dbReference type="Google" id="ProtNLM"/>
    </source>
</evidence>
<dbReference type="eggNOG" id="COG1073">
    <property type="taxonomic scope" value="Bacteria"/>
</dbReference>
<dbReference type="Proteomes" id="UP000005459">
    <property type="component" value="Unassembled WGS sequence"/>
</dbReference>
<keyword evidence="2" id="KW-1185">Reference proteome</keyword>
<gene>
    <name evidence="1" type="ORF">ThimaDRAFT_1959</name>
</gene>
<organism evidence="1 2">
    <name type="scientific">Thiocapsa marina 5811</name>
    <dbReference type="NCBI Taxonomy" id="768671"/>
    <lineage>
        <taxon>Bacteria</taxon>
        <taxon>Pseudomonadati</taxon>
        <taxon>Pseudomonadota</taxon>
        <taxon>Gammaproteobacteria</taxon>
        <taxon>Chromatiales</taxon>
        <taxon>Chromatiaceae</taxon>
        <taxon>Thiocapsa</taxon>
    </lineage>
</organism>
<dbReference type="OrthoDB" id="249225at2"/>
<reference evidence="1 2" key="1">
    <citation type="submission" date="2011-06" db="EMBL/GenBank/DDBJ databases">
        <title>The draft genome of Thiocapsa marina 5811.</title>
        <authorList>
            <consortium name="US DOE Joint Genome Institute (JGI-PGF)"/>
            <person name="Lucas S."/>
            <person name="Han J."/>
            <person name="Cheng J.-F."/>
            <person name="Goodwin L."/>
            <person name="Pitluck S."/>
            <person name="Peters L."/>
            <person name="Land M.L."/>
            <person name="Hauser L."/>
            <person name="Vogl K."/>
            <person name="Liu Z."/>
            <person name="Imhoff J."/>
            <person name="Thiel V."/>
            <person name="Frigaard N.-U."/>
            <person name="Bryant D."/>
            <person name="Woyke T.J."/>
        </authorList>
    </citation>
    <scope>NUCLEOTIDE SEQUENCE [LARGE SCALE GENOMIC DNA]</scope>
    <source>
        <strain evidence="1 2">5811</strain>
    </source>
</reference>
<name>F9UAS3_9GAMM</name>
<dbReference type="InterPro" id="IPR029058">
    <property type="entry name" value="AB_hydrolase_fold"/>
</dbReference>
<proteinExistence type="predicted"/>
<protein>
    <recommendedName>
        <fullName evidence="3">Serine aminopeptidase S33 domain-containing protein</fullName>
    </recommendedName>
</protein>
<accession>F9UAS3</accession>
<dbReference type="SUPFAM" id="SSF53474">
    <property type="entry name" value="alpha/beta-Hydrolases"/>
    <property type="match status" value="1"/>
</dbReference>
<evidence type="ECO:0000313" key="2">
    <source>
        <dbReference type="Proteomes" id="UP000005459"/>
    </source>
</evidence>
<dbReference type="EMBL" id="AFWV01000006">
    <property type="protein sequence ID" value="EGV18541.1"/>
    <property type="molecule type" value="Genomic_DNA"/>
</dbReference>